<dbReference type="AlphaFoldDB" id="A0A4C1XIE1"/>
<dbReference type="Gene3D" id="3.40.50.300">
    <property type="entry name" value="P-loop containing nucleotide triphosphate hydrolases"/>
    <property type="match status" value="1"/>
</dbReference>
<reference evidence="7 8" key="1">
    <citation type="journal article" date="2019" name="Commun. Biol.">
        <title>The bagworm genome reveals a unique fibroin gene that provides high tensile strength.</title>
        <authorList>
            <person name="Kono N."/>
            <person name="Nakamura H."/>
            <person name="Ohtoshi R."/>
            <person name="Tomita M."/>
            <person name="Numata K."/>
            <person name="Arakawa K."/>
        </authorList>
    </citation>
    <scope>NUCLEOTIDE SEQUENCE [LARGE SCALE GENOMIC DNA]</scope>
</reference>
<dbReference type="PANTHER" id="PTHR10218">
    <property type="entry name" value="GTP-BINDING PROTEIN ALPHA SUBUNIT"/>
    <property type="match status" value="1"/>
</dbReference>
<dbReference type="GO" id="GO:0003924">
    <property type="term" value="F:GTPase activity"/>
    <property type="evidence" value="ECO:0007669"/>
    <property type="project" value="InterPro"/>
</dbReference>
<dbReference type="GO" id="GO:0005834">
    <property type="term" value="C:heterotrimeric G-protein complex"/>
    <property type="evidence" value="ECO:0007669"/>
    <property type="project" value="TreeGrafter"/>
</dbReference>
<keyword evidence="6" id="KW-0479">Metal-binding</keyword>
<dbReference type="GO" id="GO:0001664">
    <property type="term" value="F:G protein-coupled receptor binding"/>
    <property type="evidence" value="ECO:0007669"/>
    <property type="project" value="TreeGrafter"/>
</dbReference>
<keyword evidence="2 5" id="KW-0342">GTP-binding</keyword>
<dbReference type="InterPro" id="IPR011025">
    <property type="entry name" value="GproteinA_insert"/>
</dbReference>
<dbReference type="GO" id="GO:0007606">
    <property type="term" value="P:sensory perception of chemical stimulus"/>
    <property type="evidence" value="ECO:0007669"/>
    <property type="project" value="TreeGrafter"/>
</dbReference>
<dbReference type="GO" id="GO:0005525">
    <property type="term" value="F:GTP binding"/>
    <property type="evidence" value="ECO:0007669"/>
    <property type="project" value="UniProtKB-KW"/>
</dbReference>
<protein>
    <recommendedName>
        <fullName evidence="4">Adenylate cyclase-stimulating G alpha protein</fullName>
    </recommendedName>
</protein>
<comment type="caution">
    <text evidence="7">The sequence shown here is derived from an EMBL/GenBank/DDBJ whole genome shotgun (WGS) entry which is preliminary data.</text>
</comment>
<proteinExistence type="predicted"/>
<dbReference type="PROSITE" id="PS51882">
    <property type="entry name" value="G_ALPHA"/>
    <property type="match status" value="1"/>
</dbReference>
<organism evidence="7 8">
    <name type="scientific">Eumeta variegata</name>
    <name type="common">Bagworm moth</name>
    <name type="synonym">Eumeta japonica</name>
    <dbReference type="NCBI Taxonomy" id="151549"/>
    <lineage>
        <taxon>Eukaryota</taxon>
        <taxon>Metazoa</taxon>
        <taxon>Ecdysozoa</taxon>
        <taxon>Arthropoda</taxon>
        <taxon>Hexapoda</taxon>
        <taxon>Insecta</taxon>
        <taxon>Pterygota</taxon>
        <taxon>Neoptera</taxon>
        <taxon>Endopterygota</taxon>
        <taxon>Lepidoptera</taxon>
        <taxon>Glossata</taxon>
        <taxon>Ditrysia</taxon>
        <taxon>Tineoidea</taxon>
        <taxon>Psychidae</taxon>
        <taxon>Oiketicinae</taxon>
        <taxon>Eumeta</taxon>
    </lineage>
</organism>
<dbReference type="STRING" id="151549.A0A4C1XIE1"/>
<dbReference type="OrthoDB" id="5817230at2759"/>
<dbReference type="GO" id="GO:0005737">
    <property type="term" value="C:cytoplasm"/>
    <property type="evidence" value="ECO:0007669"/>
    <property type="project" value="TreeGrafter"/>
</dbReference>
<evidence type="ECO:0000256" key="4">
    <source>
        <dbReference type="ARBA" id="ARBA00042247"/>
    </source>
</evidence>
<dbReference type="Gene3D" id="1.10.400.10">
    <property type="entry name" value="GI Alpha 1, domain 2-like"/>
    <property type="match status" value="1"/>
</dbReference>
<evidence type="ECO:0000313" key="8">
    <source>
        <dbReference type="Proteomes" id="UP000299102"/>
    </source>
</evidence>
<keyword evidence="8" id="KW-1185">Reference proteome</keyword>
<dbReference type="SMART" id="SM00275">
    <property type="entry name" value="G_alpha"/>
    <property type="match status" value="1"/>
</dbReference>
<dbReference type="EMBL" id="BGZK01000830">
    <property type="protein sequence ID" value="GBP62059.1"/>
    <property type="molecule type" value="Genomic_DNA"/>
</dbReference>
<keyword evidence="1 5" id="KW-0547">Nucleotide-binding</keyword>
<sequence>MGCFGSPGGKSGADDDTKKQRRINAAITEQLKKDKQLYRATHRLLLLGAGESGKSTIVKQMRILHVNGFSDKERREKIEDIKKNIRDAILLDKTYNFPLWCLDQNIDSEICFLEPQQYRQCVLSSNFYPTIIKCARSKITTGFQTITGAMSTLTPPVPLEKPENKARVDYIQDVASQPDFDYPPEFYEHTEALWKDQGVQRTYERSNEYQLIDCAK</sequence>
<evidence type="ECO:0000256" key="5">
    <source>
        <dbReference type="PIRSR" id="PIRSR601019-1"/>
    </source>
</evidence>
<dbReference type="GO" id="GO:0007191">
    <property type="term" value="P:adenylate cyclase-activating dopamine receptor signaling pathway"/>
    <property type="evidence" value="ECO:0007669"/>
    <property type="project" value="TreeGrafter"/>
</dbReference>
<dbReference type="GO" id="GO:0046872">
    <property type="term" value="F:metal ion binding"/>
    <property type="evidence" value="ECO:0007669"/>
    <property type="project" value="UniProtKB-KW"/>
</dbReference>
<dbReference type="Pfam" id="PF00503">
    <property type="entry name" value="G-alpha"/>
    <property type="match status" value="1"/>
</dbReference>
<dbReference type="SUPFAM" id="SSF47895">
    <property type="entry name" value="Transducin (alpha subunit), insertion domain"/>
    <property type="match status" value="1"/>
</dbReference>
<evidence type="ECO:0000313" key="7">
    <source>
        <dbReference type="EMBL" id="GBP62059.1"/>
    </source>
</evidence>
<evidence type="ECO:0000256" key="6">
    <source>
        <dbReference type="PIRSR" id="PIRSR601019-2"/>
    </source>
</evidence>
<feature type="binding site" evidence="5">
    <location>
        <begin position="51"/>
        <end position="56"/>
    </location>
    <ligand>
        <name>GTP</name>
        <dbReference type="ChEBI" id="CHEBI:37565"/>
    </ligand>
</feature>
<dbReference type="PANTHER" id="PTHR10218:SF212">
    <property type="entry name" value="G PROTEIN ALPHA S SUBUNIT"/>
    <property type="match status" value="1"/>
</dbReference>
<name>A0A4C1XIE1_EUMVA</name>
<dbReference type="GO" id="GO:0031683">
    <property type="term" value="F:G-protein beta/gamma-subunit complex binding"/>
    <property type="evidence" value="ECO:0007669"/>
    <property type="project" value="InterPro"/>
</dbReference>
<evidence type="ECO:0000256" key="3">
    <source>
        <dbReference type="ARBA" id="ARBA00023224"/>
    </source>
</evidence>
<dbReference type="Proteomes" id="UP000299102">
    <property type="component" value="Unassembled WGS sequence"/>
</dbReference>
<gene>
    <name evidence="7" type="primary">G-s-alpha-60A</name>
    <name evidence="7" type="ORF">EVAR_54084_1</name>
</gene>
<accession>A0A4C1XIE1</accession>
<dbReference type="InterPro" id="IPR027417">
    <property type="entry name" value="P-loop_NTPase"/>
</dbReference>
<keyword evidence="6" id="KW-0460">Magnesium</keyword>
<evidence type="ECO:0000256" key="2">
    <source>
        <dbReference type="ARBA" id="ARBA00023134"/>
    </source>
</evidence>
<evidence type="ECO:0000256" key="1">
    <source>
        <dbReference type="ARBA" id="ARBA00022741"/>
    </source>
</evidence>
<dbReference type="FunFam" id="3.40.50.300:FF:000720">
    <property type="entry name" value="Guanine nucleotide-binding protein G(k) subunit alpha"/>
    <property type="match status" value="1"/>
</dbReference>
<dbReference type="InterPro" id="IPR001019">
    <property type="entry name" value="Gprotein_alpha_su"/>
</dbReference>
<feature type="binding site" evidence="6">
    <location>
        <position position="55"/>
    </location>
    <ligand>
        <name>Mg(2+)</name>
        <dbReference type="ChEBI" id="CHEBI:18420"/>
    </ligand>
</feature>
<dbReference type="SUPFAM" id="SSF52540">
    <property type="entry name" value="P-loop containing nucleoside triphosphate hydrolases"/>
    <property type="match status" value="1"/>
</dbReference>
<keyword evidence="3" id="KW-0807">Transducer</keyword>